<dbReference type="Pfam" id="PF12802">
    <property type="entry name" value="MarR_2"/>
    <property type="match status" value="1"/>
</dbReference>
<evidence type="ECO:0000313" key="3">
    <source>
        <dbReference type="Proteomes" id="UP000019277"/>
    </source>
</evidence>
<accession>W7IHA7</accession>
<dbReference type="InterPro" id="IPR036390">
    <property type="entry name" value="WH_DNA-bd_sf"/>
</dbReference>
<dbReference type="Gene3D" id="1.10.10.10">
    <property type="entry name" value="Winged helix-like DNA-binding domain superfamily/Winged helix DNA-binding domain"/>
    <property type="match status" value="1"/>
</dbReference>
<reference evidence="2 3" key="1">
    <citation type="journal article" date="2014" name="Genome Announc.">
        <title>Draft Genome Sequence of the Antitrypanosomally Active Sponge-Associated Bacterium Actinokineospora sp. Strain EG49.</title>
        <authorList>
            <person name="Harjes J."/>
            <person name="Ryu T."/>
            <person name="Abdelmohsen U.R."/>
            <person name="Moitinho-Silva L."/>
            <person name="Horn H."/>
            <person name="Ravasi T."/>
            <person name="Hentschel U."/>
        </authorList>
    </citation>
    <scope>NUCLEOTIDE SEQUENCE [LARGE SCALE GENOMIC DNA]</scope>
    <source>
        <strain evidence="2 3">EG49</strain>
    </source>
</reference>
<proteinExistence type="predicted"/>
<dbReference type="STRING" id="909613.UO65_4388"/>
<keyword evidence="3" id="KW-1185">Reference proteome</keyword>
<dbReference type="RefSeq" id="WP_200873418.1">
    <property type="nucleotide sequence ID" value="NZ_AYXG01000165.1"/>
</dbReference>
<evidence type="ECO:0000313" key="2">
    <source>
        <dbReference type="EMBL" id="EWC60280.1"/>
    </source>
</evidence>
<dbReference type="AlphaFoldDB" id="W7IHA7"/>
<dbReference type="PANTHER" id="PTHR33164:SF57">
    <property type="entry name" value="MARR-FAMILY TRANSCRIPTIONAL REGULATOR"/>
    <property type="match status" value="1"/>
</dbReference>
<dbReference type="Proteomes" id="UP000019277">
    <property type="component" value="Unassembled WGS sequence"/>
</dbReference>
<dbReference type="SUPFAM" id="SSF46785">
    <property type="entry name" value="Winged helix' DNA-binding domain"/>
    <property type="match status" value="1"/>
</dbReference>
<evidence type="ECO:0000259" key="1">
    <source>
        <dbReference type="PROSITE" id="PS50995"/>
    </source>
</evidence>
<dbReference type="PRINTS" id="PR00598">
    <property type="entry name" value="HTHMARR"/>
</dbReference>
<dbReference type="InterPro" id="IPR039422">
    <property type="entry name" value="MarR/SlyA-like"/>
</dbReference>
<dbReference type="SMART" id="SM00347">
    <property type="entry name" value="HTH_MARR"/>
    <property type="match status" value="1"/>
</dbReference>
<dbReference type="InterPro" id="IPR036388">
    <property type="entry name" value="WH-like_DNA-bd_sf"/>
</dbReference>
<dbReference type="InterPro" id="IPR000835">
    <property type="entry name" value="HTH_MarR-typ"/>
</dbReference>
<feature type="domain" description="HTH marR-type" evidence="1">
    <location>
        <begin position="11"/>
        <end position="141"/>
    </location>
</feature>
<dbReference type="GO" id="GO:0003700">
    <property type="term" value="F:DNA-binding transcription factor activity"/>
    <property type="evidence" value="ECO:0007669"/>
    <property type="project" value="InterPro"/>
</dbReference>
<dbReference type="GO" id="GO:0006950">
    <property type="term" value="P:response to stress"/>
    <property type="evidence" value="ECO:0007669"/>
    <property type="project" value="TreeGrafter"/>
</dbReference>
<organism evidence="2 3">
    <name type="scientific">Actinokineospora spheciospongiae</name>
    <dbReference type="NCBI Taxonomy" id="909613"/>
    <lineage>
        <taxon>Bacteria</taxon>
        <taxon>Bacillati</taxon>
        <taxon>Actinomycetota</taxon>
        <taxon>Actinomycetes</taxon>
        <taxon>Pseudonocardiales</taxon>
        <taxon>Pseudonocardiaceae</taxon>
        <taxon>Actinokineospora</taxon>
    </lineage>
</organism>
<dbReference type="eggNOG" id="COG1846">
    <property type="taxonomic scope" value="Bacteria"/>
</dbReference>
<dbReference type="EMBL" id="AYXG01000165">
    <property type="protein sequence ID" value="EWC60280.1"/>
    <property type="molecule type" value="Genomic_DNA"/>
</dbReference>
<dbReference type="PANTHER" id="PTHR33164">
    <property type="entry name" value="TRANSCRIPTIONAL REGULATOR, MARR FAMILY"/>
    <property type="match status" value="1"/>
</dbReference>
<dbReference type="PROSITE" id="PS50995">
    <property type="entry name" value="HTH_MARR_2"/>
    <property type="match status" value="1"/>
</dbReference>
<protein>
    <submittedName>
        <fullName evidence="2">Transcriptional regulator, MarR family</fullName>
    </submittedName>
</protein>
<name>W7IHA7_9PSEU</name>
<gene>
    <name evidence="2" type="ORF">UO65_4388</name>
</gene>
<sequence>MPTEDVLPGLETELTALWRRARASVRDSARTLHPRLDPTVYPLLVLVLHAGSLRMSEAANRLSLDKSTLSRQVDAAVRLGLLERVVDSTDARARLLRLTPSGHTGLTALLTEQRDRWRASLAEWDREDVVRLTELLNKLGESGVA</sequence>
<comment type="caution">
    <text evidence="2">The sequence shown here is derived from an EMBL/GenBank/DDBJ whole genome shotgun (WGS) entry which is preliminary data.</text>
</comment>